<keyword evidence="1" id="KW-1133">Transmembrane helix</keyword>
<protein>
    <submittedName>
        <fullName evidence="2">Uncharacterized protein</fullName>
    </submittedName>
</protein>
<evidence type="ECO:0000313" key="2">
    <source>
        <dbReference type="EMBL" id="MBI4920957.1"/>
    </source>
</evidence>
<dbReference type="Proteomes" id="UP000782610">
    <property type="component" value="Unassembled WGS sequence"/>
</dbReference>
<feature type="transmembrane region" description="Helical" evidence="1">
    <location>
        <begin position="168"/>
        <end position="185"/>
    </location>
</feature>
<feature type="transmembrane region" description="Helical" evidence="1">
    <location>
        <begin position="6"/>
        <end position="30"/>
    </location>
</feature>
<gene>
    <name evidence="2" type="ORF">HY834_04360</name>
</gene>
<name>A0A933L0J9_9HYPH</name>
<dbReference type="AlphaFoldDB" id="A0A933L0J9"/>
<evidence type="ECO:0000256" key="1">
    <source>
        <dbReference type="SAM" id="Phobius"/>
    </source>
</evidence>
<dbReference type="EMBL" id="JACRAF010000015">
    <property type="protein sequence ID" value="MBI4920957.1"/>
    <property type="molecule type" value="Genomic_DNA"/>
</dbReference>
<sequence>MNIFGVDISAAALAGFLSAFVGLLAVVLAWRQQSERSQYALTEAIAKIVKTGRSGEDESPKSDEVRDLLNATDGTDLAEVAAEVVKSLSRKKITEIAAADAAARYEVNALRRLSEHSSLLGKRANSSLFAGLGFGAVGAVFLGVLLFVEKPTGLVELTGILSHYLPRLSITLIVELVAFFFLRVYSRTLADIRYIQNEITNIEMKLVGLHIAIERNAADVVNEAVLALIHTERNHILEKGQTSLENERERIESKTLSQLVAGLAEALRGNTK</sequence>
<organism evidence="2 3">
    <name type="scientific">Devosia nanyangense</name>
    <dbReference type="NCBI Taxonomy" id="1228055"/>
    <lineage>
        <taxon>Bacteria</taxon>
        <taxon>Pseudomonadati</taxon>
        <taxon>Pseudomonadota</taxon>
        <taxon>Alphaproteobacteria</taxon>
        <taxon>Hyphomicrobiales</taxon>
        <taxon>Devosiaceae</taxon>
        <taxon>Devosia</taxon>
    </lineage>
</organism>
<keyword evidence="1" id="KW-0472">Membrane</keyword>
<keyword evidence="1" id="KW-0812">Transmembrane</keyword>
<feature type="transmembrane region" description="Helical" evidence="1">
    <location>
        <begin position="128"/>
        <end position="148"/>
    </location>
</feature>
<reference evidence="2" key="1">
    <citation type="submission" date="2020-07" db="EMBL/GenBank/DDBJ databases">
        <title>Huge and variable diversity of episymbiotic CPR bacteria and DPANN archaea in groundwater ecosystems.</title>
        <authorList>
            <person name="He C.Y."/>
            <person name="Keren R."/>
            <person name="Whittaker M."/>
            <person name="Farag I.F."/>
            <person name="Doudna J."/>
            <person name="Cate J.H.D."/>
            <person name="Banfield J.F."/>
        </authorList>
    </citation>
    <scope>NUCLEOTIDE SEQUENCE</scope>
    <source>
        <strain evidence="2">NC_groundwater_1586_Pr3_B-0.1um_66_15</strain>
    </source>
</reference>
<proteinExistence type="predicted"/>
<accession>A0A933L0J9</accession>
<evidence type="ECO:0000313" key="3">
    <source>
        <dbReference type="Proteomes" id="UP000782610"/>
    </source>
</evidence>
<comment type="caution">
    <text evidence="2">The sequence shown here is derived from an EMBL/GenBank/DDBJ whole genome shotgun (WGS) entry which is preliminary data.</text>
</comment>